<dbReference type="Proteomes" id="UP001596527">
    <property type="component" value="Unassembled WGS sequence"/>
</dbReference>
<dbReference type="EMBL" id="JBHTEF010000001">
    <property type="protein sequence ID" value="MFC7580988.1"/>
    <property type="molecule type" value="Genomic_DNA"/>
</dbReference>
<protein>
    <submittedName>
        <fullName evidence="1">Uncharacterized protein</fullName>
    </submittedName>
</protein>
<evidence type="ECO:0000313" key="2">
    <source>
        <dbReference type="Proteomes" id="UP001596527"/>
    </source>
</evidence>
<proteinExistence type="predicted"/>
<comment type="caution">
    <text evidence="1">The sequence shown here is derived from an EMBL/GenBank/DDBJ whole genome shotgun (WGS) entry which is preliminary data.</text>
</comment>
<name>A0ABW2SNN4_9ACTO</name>
<gene>
    <name evidence="1" type="ORF">ACFQWG_07225</name>
</gene>
<organism evidence="1 2">
    <name type="scientific">Schaalia naturae</name>
    <dbReference type="NCBI Taxonomy" id="635203"/>
    <lineage>
        <taxon>Bacteria</taxon>
        <taxon>Bacillati</taxon>
        <taxon>Actinomycetota</taxon>
        <taxon>Actinomycetes</taxon>
        <taxon>Actinomycetales</taxon>
        <taxon>Actinomycetaceae</taxon>
        <taxon>Schaalia</taxon>
    </lineage>
</organism>
<sequence>MTFRDLPENWNLNPLSASGLAADVVDLVMGERDRVADSLAVIVCDAEHRIAGNPIMVDETHWRCSNADRHLYVGSILEALSAPAVLVAAGTRTDLPADLARAWRETLVAQCRRTGTTLLGFYVCALDTVTEVRPTRPSGESFFA</sequence>
<reference evidence="2" key="1">
    <citation type="journal article" date="2019" name="Int. J. Syst. Evol. Microbiol.">
        <title>The Global Catalogue of Microorganisms (GCM) 10K type strain sequencing project: providing services to taxonomists for standard genome sequencing and annotation.</title>
        <authorList>
            <consortium name="The Broad Institute Genomics Platform"/>
            <consortium name="The Broad Institute Genome Sequencing Center for Infectious Disease"/>
            <person name="Wu L."/>
            <person name="Ma J."/>
        </authorList>
    </citation>
    <scope>NUCLEOTIDE SEQUENCE [LARGE SCALE GENOMIC DNA]</scope>
    <source>
        <strain evidence="2">CCUG 56698</strain>
    </source>
</reference>
<dbReference type="RefSeq" id="WP_380973723.1">
    <property type="nucleotide sequence ID" value="NZ_JBHTEF010000001.1"/>
</dbReference>
<evidence type="ECO:0000313" key="1">
    <source>
        <dbReference type="EMBL" id="MFC7580988.1"/>
    </source>
</evidence>
<keyword evidence="2" id="KW-1185">Reference proteome</keyword>
<accession>A0ABW2SNN4</accession>